<evidence type="ECO:0000313" key="3">
    <source>
        <dbReference type="Proteomes" id="UP001610334"/>
    </source>
</evidence>
<protein>
    <submittedName>
        <fullName evidence="2">Uncharacterized protein</fullName>
    </submittedName>
</protein>
<dbReference type="EMBL" id="JBFXLT010000253">
    <property type="protein sequence ID" value="KAL2801738.1"/>
    <property type="molecule type" value="Genomic_DNA"/>
</dbReference>
<gene>
    <name evidence="2" type="ORF">BJX63DRAFT_416684</name>
</gene>
<keyword evidence="3" id="KW-1185">Reference proteome</keyword>
<name>A0ABR4GRP5_9EURO</name>
<evidence type="ECO:0000313" key="2">
    <source>
        <dbReference type="EMBL" id="KAL2801738.1"/>
    </source>
</evidence>
<feature type="compositionally biased region" description="Basic residues" evidence="1">
    <location>
        <begin position="115"/>
        <end position="126"/>
    </location>
</feature>
<feature type="compositionally biased region" description="Basic and acidic residues" evidence="1">
    <location>
        <begin position="97"/>
        <end position="111"/>
    </location>
</feature>
<accession>A0ABR4GRP5</accession>
<organism evidence="2 3">
    <name type="scientific">Aspergillus granulosus</name>
    <dbReference type="NCBI Taxonomy" id="176169"/>
    <lineage>
        <taxon>Eukaryota</taxon>
        <taxon>Fungi</taxon>
        <taxon>Dikarya</taxon>
        <taxon>Ascomycota</taxon>
        <taxon>Pezizomycotina</taxon>
        <taxon>Eurotiomycetes</taxon>
        <taxon>Eurotiomycetidae</taxon>
        <taxon>Eurotiales</taxon>
        <taxon>Aspergillaceae</taxon>
        <taxon>Aspergillus</taxon>
        <taxon>Aspergillus subgen. Nidulantes</taxon>
    </lineage>
</organism>
<dbReference type="Proteomes" id="UP001610334">
    <property type="component" value="Unassembled WGS sequence"/>
</dbReference>
<reference evidence="2 3" key="1">
    <citation type="submission" date="2024-07" db="EMBL/GenBank/DDBJ databases">
        <title>Section-level genome sequencing and comparative genomics of Aspergillus sections Usti and Cavernicolus.</title>
        <authorList>
            <consortium name="Lawrence Berkeley National Laboratory"/>
            <person name="Nybo J.L."/>
            <person name="Vesth T.C."/>
            <person name="Theobald S."/>
            <person name="Frisvad J.C."/>
            <person name="Larsen T.O."/>
            <person name="Kjaerboelling I."/>
            <person name="Rothschild-Mancinelli K."/>
            <person name="Lyhne E.K."/>
            <person name="Kogle M.E."/>
            <person name="Barry K."/>
            <person name="Clum A."/>
            <person name="Na H."/>
            <person name="Ledsgaard L."/>
            <person name="Lin J."/>
            <person name="Lipzen A."/>
            <person name="Kuo A."/>
            <person name="Riley R."/>
            <person name="Mondo S."/>
            <person name="Labutti K."/>
            <person name="Haridas S."/>
            <person name="Pangalinan J."/>
            <person name="Salamov A.A."/>
            <person name="Simmons B.A."/>
            <person name="Magnuson J.K."/>
            <person name="Chen J."/>
            <person name="Drula E."/>
            <person name="Henrissat B."/>
            <person name="Wiebenga A."/>
            <person name="Lubbers R.J."/>
            <person name="Gomes A.C."/>
            <person name="Makela M.R."/>
            <person name="Stajich J."/>
            <person name="Grigoriev I.V."/>
            <person name="Mortensen U.H."/>
            <person name="De Vries R.P."/>
            <person name="Baker S.E."/>
            <person name="Andersen M.R."/>
        </authorList>
    </citation>
    <scope>NUCLEOTIDE SEQUENCE [LARGE SCALE GENOMIC DNA]</scope>
    <source>
        <strain evidence="2 3">CBS 588.65</strain>
    </source>
</reference>
<evidence type="ECO:0000256" key="1">
    <source>
        <dbReference type="SAM" id="MobiDB-lite"/>
    </source>
</evidence>
<proteinExistence type="predicted"/>
<comment type="caution">
    <text evidence="2">The sequence shown here is derived from an EMBL/GenBank/DDBJ whole genome shotgun (WGS) entry which is preliminary data.</text>
</comment>
<feature type="region of interest" description="Disordered" evidence="1">
    <location>
        <begin position="97"/>
        <end position="126"/>
    </location>
</feature>
<sequence>MMIEDGRVASNKRRLTWRLRCCNRLSAHIEKTLGIKVDPDKICLQPNNKTPYTWQVDNPDLKPFFGKLLSKHSVGVYIELCSAVGQSFRAVHRDQAVKRQAADPGRREDFVGKGSKSRKRAKLDLV</sequence>